<feature type="compositionally biased region" description="Basic residues" evidence="1">
    <location>
        <begin position="35"/>
        <end position="48"/>
    </location>
</feature>
<protein>
    <submittedName>
        <fullName evidence="2">Uncharacterized protein</fullName>
    </submittedName>
</protein>
<dbReference type="AlphaFoldDB" id="A0A0L0F803"/>
<evidence type="ECO:0000256" key="1">
    <source>
        <dbReference type="SAM" id="MobiDB-lite"/>
    </source>
</evidence>
<feature type="compositionally biased region" description="Basic and acidic residues" evidence="1">
    <location>
        <begin position="68"/>
        <end position="79"/>
    </location>
</feature>
<dbReference type="GeneID" id="25915120"/>
<sequence>MEWATRMVCGFCSREMSFSKKANCVCGNSVTVAHSHHWNGGKGMRDKKHMSSKDAAKYRNSKNKTQSKKNERVGKQPDK</sequence>
<name>A0A0L0F803_9EUKA</name>
<accession>A0A0L0F803</accession>
<dbReference type="EMBL" id="KQ246459">
    <property type="protein sequence ID" value="KNC72824.1"/>
    <property type="molecule type" value="Genomic_DNA"/>
</dbReference>
<gene>
    <name evidence="2" type="ORF">SARC_14616</name>
</gene>
<dbReference type="OrthoDB" id="10253329at2759"/>
<dbReference type="RefSeq" id="XP_014146726.1">
    <property type="nucleotide sequence ID" value="XM_014291251.1"/>
</dbReference>
<dbReference type="Proteomes" id="UP000054560">
    <property type="component" value="Unassembled WGS sequence"/>
</dbReference>
<dbReference type="STRING" id="667725.A0A0L0F803"/>
<proteinExistence type="predicted"/>
<reference evidence="2 3" key="1">
    <citation type="submission" date="2011-02" db="EMBL/GenBank/DDBJ databases">
        <title>The Genome Sequence of Sphaeroforma arctica JP610.</title>
        <authorList>
            <consortium name="The Broad Institute Genome Sequencing Platform"/>
            <person name="Russ C."/>
            <person name="Cuomo C."/>
            <person name="Young S.K."/>
            <person name="Zeng Q."/>
            <person name="Gargeya S."/>
            <person name="Alvarado L."/>
            <person name="Berlin A."/>
            <person name="Chapman S.B."/>
            <person name="Chen Z."/>
            <person name="Freedman E."/>
            <person name="Gellesch M."/>
            <person name="Goldberg J."/>
            <person name="Griggs A."/>
            <person name="Gujja S."/>
            <person name="Heilman E."/>
            <person name="Heiman D."/>
            <person name="Howarth C."/>
            <person name="Mehta T."/>
            <person name="Neiman D."/>
            <person name="Pearson M."/>
            <person name="Roberts A."/>
            <person name="Saif S."/>
            <person name="Shea T."/>
            <person name="Shenoy N."/>
            <person name="Sisk P."/>
            <person name="Stolte C."/>
            <person name="Sykes S."/>
            <person name="White J."/>
            <person name="Yandava C."/>
            <person name="Burger G."/>
            <person name="Gray M.W."/>
            <person name="Holland P.W.H."/>
            <person name="King N."/>
            <person name="Lang F.B.F."/>
            <person name="Roger A.J."/>
            <person name="Ruiz-Trillo I."/>
            <person name="Haas B."/>
            <person name="Nusbaum C."/>
            <person name="Birren B."/>
        </authorList>
    </citation>
    <scope>NUCLEOTIDE SEQUENCE [LARGE SCALE GENOMIC DNA]</scope>
    <source>
        <strain evidence="2 3">JP610</strain>
    </source>
</reference>
<evidence type="ECO:0000313" key="2">
    <source>
        <dbReference type="EMBL" id="KNC72824.1"/>
    </source>
</evidence>
<feature type="region of interest" description="Disordered" evidence="1">
    <location>
        <begin position="35"/>
        <end position="79"/>
    </location>
</feature>
<evidence type="ECO:0000313" key="3">
    <source>
        <dbReference type="Proteomes" id="UP000054560"/>
    </source>
</evidence>
<organism evidence="2 3">
    <name type="scientific">Sphaeroforma arctica JP610</name>
    <dbReference type="NCBI Taxonomy" id="667725"/>
    <lineage>
        <taxon>Eukaryota</taxon>
        <taxon>Ichthyosporea</taxon>
        <taxon>Ichthyophonida</taxon>
        <taxon>Sphaeroforma</taxon>
    </lineage>
</organism>
<keyword evidence="3" id="KW-1185">Reference proteome</keyword>